<dbReference type="InterPro" id="IPR017895">
    <property type="entry name" value="HTH_IS408/IS1162_type"/>
</dbReference>
<sequence>MIKDVLRLKFDGSLSHDRIATSLGISKSVVTKHVGPAGAAGLDRASTCEMDEGERKRRLLGKPMRPATYVQPDYGRIHQELRRKGVTLTLLWEEYQVEFAGRQTYRSTRNSASTTRRSQSV</sequence>
<dbReference type="PATRIC" id="fig|884204.3.peg.4168"/>
<protein>
    <submittedName>
        <fullName evidence="2">Transposase</fullName>
    </submittedName>
</protein>
<dbReference type="KEGG" id="bpz:BP1026B_II0077"/>
<dbReference type="PROSITE" id="PS50532">
    <property type="entry name" value="HTH_IS408"/>
    <property type="match status" value="1"/>
</dbReference>
<feature type="domain" description="HTH IS408-type" evidence="1">
    <location>
        <begin position="2"/>
        <end position="81"/>
    </location>
</feature>
<dbReference type="AlphaFoldDB" id="A0A0H3HR09"/>
<dbReference type="EMBL" id="CP002834">
    <property type="protein sequence ID" value="AFI68361.1"/>
    <property type="molecule type" value="Genomic_DNA"/>
</dbReference>
<proteinExistence type="predicted"/>
<reference evidence="2 3" key="1">
    <citation type="journal article" date="2012" name="PLoS ONE">
        <title>Evolution of Burkholderia pseudomallei in recurrent melioidosis.</title>
        <authorList>
            <person name="Hayden H.S."/>
            <person name="Lim R."/>
            <person name="Brittnacher M.J."/>
            <person name="Sims E.H."/>
            <person name="Ramage E.R."/>
            <person name="Fong C."/>
            <person name="Wu Z."/>
            <person name="Crist E."/>
            <person name="Chang J."/>
            <person name="Zhou Y."/>
            <person name="Radey M."/>
            <person name="Rohmer L."/>
            <person name="Haugen E."/>
            <person name="Gillett W."/>
            <person name="Wuthiekanun V."/>
            <person name="Peacock S.J."/>
            <person name="Kaul R."/>
            <person name="Miller S.I."/>
            <person name="Manoil C."/>
            <person name="Jacobs M.A."/>
        </authorList>
    </citation>
    <scope>NUCLEOTIDE SEQUENCE [LARGE SCALE GENOMIC DNA]</scope>
    <source>
        <strain evidence="2 3">1026b</strain>
    </source>
</reference>
<evidence type="ECO:0000259" key="1">
    <source>
        <dbReference type="PROSITE" id="PS50532"/>
    </source>
</evidence>
<evidence type="ECO:0000313" key="2">
    <source>
        <dbReference type="EMBL" id="AFI68361.1"/>
    </source>
</evidence>
<name>A0A0H3HR09_BURP2</name>
<accession>A0A0H3HR09</accession>
<evidence type="ECO:0000313" key="3">
    <source>
        <dbReference type="Proteomes" id="UP000010087"/>
    </source>
</evidence>
<gene>
    <name evidence="2" type="ordered locus">BP1026B_II0077</name>
</gene>
<organism evidence="2 3">
    <name type="scientific">Burkholderia pseudomallei (strain 1026b)</name>
    <dbReference type="NCBI Taxonomy" id="884204"/>
    <lineage>
        <taxon>Bacteria</taxon>
        <taxon>Pseudomonadati</taxon>
        <taxon>Pseudomonadota</taxon>
        <taxon>Betaproteobacteria</taxon>
        <taxon>Burkholderiales</taxon>
        <taxon>Burkholderiaceae</taxon>
        <taxon>Burkholderia</taxon>
        <taxon>pseudomallei group</taxon>
    </lineage>
</organism>
<dbReference type="Proteomes" id="UP000010087">
    <property type="component" value="Chromosome 2"/>
</dbReference>